<dbReference type="GO" id="GO:0005524">
    <property type="term" value="F:ATP binding"/>
    <property type="evidence" value="ECO:0007669"/>
    <property type="project" value="InterPro"/>
</dbReference>
<feature type="domain" description="T4 RNA ligase 1-like N-terminal" evidence="4">
    <location>
        <begin position="73"/>
        <end position="361"/>
    </location>
</feature>
<name>A0A8H5LU36_9AGAR</name>
<reference evidence="5 6" key="1">
    <citation type="journal article" date="2020" name="ISME J.">
        <title>Uncovering the hidden diversity of litter-decomposition mechanisms in mushroom-forming fungi.</title>
        <authorList>
            <person name="Floudas D."/>
            <person name="Bentzer J."/>
            <person name="Ahren D."/>
            <person name="Johansson T."/>
            <person name="Persson P."/>
            <person name="Tunlid A."/>
        </authorList>
    </citation>
    <scope>NUCLEOTIDE SEQUENCE [LARGE SCALE GENOMIC DNA]</scope>
    <source>
        <strain evidence="5 6">CBS 291.85</strain>
    </source>
</reference>
<dbReference type="PANTHER" id="PTHR32004:SF1">
    <property type="entry name" value="TRNA LIGASE"/>
    <property type="match status" value="1"/>
</dbReference>
<gene>
    <name evidence="5" type="ORF">D9758_002719</name>
</gene>
<dbReference type="Gene3D" id="3.40.50.300">
    <property type="entry name" value="P-loop containing nucleotide triphosphate hydrolases"/>
    <property type="match status" value="1"/>
</dbReference>
<evidence type="ECO:0000259" key="4">
    <source>
        <dbReference type="Pfam" id="PF09511"/>
    </source>
</evidence>
<proteinExistence type="predicted"/>
<sequence>MSAANPNILSHPLAKSEDSDLIASLHALATQKNRKLVKSTVYPAPADPSIEVRSWKMTEHRYYDVPSPFPTLARGIFSVEIPQEEKDGKQRDPKYRIVARGYDKFFNIGEVPWNTWESLEAHTVAPYILSLKSNGCIIFIGALTPSKLLITSKHAIGSVKDQNGNDQENQAEEDEGDGQEEGVVAPGTKSHADAGEAWVRKYLKTKGKTEADFAKVLWDNNWTAIAELCDDSFEEHVLPYPPHLTGLHLHGINSCTKVFSTLPQDAVDRFAEEWGFIRTLSTVCNSIEEVKEFTEKVGMDQVWEGQAVEGFVVRTHIGSPPPEAEDDKGGNAGMDRRGRHGKNPYSPGSTFFFKVKFDEPYMMYRDWREVTKALLSLRSKQPSAFSAASANSLHKNKMKRPETRVYVKWVIGEIKRDPGSFADFGKGRGIIATREKFFKWVEETEEGKAEMAKERGKRDVIEKVATSTNEQEQKFDKTIIVPIAIPGCGKTTLAVALAHIFGFGHTQSDDVLVKKAAPVFIKNVMDLLKKHDVVIADKNNHLRQHRSSLREAAAKLSPPKHVRLLALSYPVASLPHSTLIRICGDRVVERGDNHQTLRADKTGAKSHEQIVWGFIGSFEELSMDEVDDVIEVDLEWSMEEAVRYSVEQLSRILELPKPSNEKVKEGLSVALGYKPTTFKPDTEEKTKEAVEIKYFALMPEVDIGALLQKIFEEGVVKEQSSFFEQLAKGKRITKRSHVTLVHKNSFSTSDGENQGEEEYAKGLWDRSEALHTMSLPPTFEFKLTNVVWDDRVMTVVVEDLLVQPSSATSDKDQKGAEFLKELPDEVRARLHITVGTENDKIPPVEGKALMERWRKGEQGIYSLKLADGGVKVVGRVKGLQY</sequence>
<evidence type="ECO:0000256" key="1">
    <source>
        <dbReference type="SAM" id="MobiDB-lite"/>
    </source>
</evidence>
<dbReference type="GO" id="GO:0003972">
    <property type="term" value="F:RNA ligase (ATP) activity"/>
    <property type="evidence" value="ECO:0007669"/>
    <property type="project" value="InterPro"/>
</dbReference>
<dbReference type="PANTHER" id="PTHR32004">
    <property type="entry name" value="TRNA LIGASE"/>
    <property type="match status" value="1"/>
</dbReference>
<dbReference type="InterPro" id="IPR015965">
    <property type="entry name" value="tRNA_lig_PDEase"/>
</dbReference>
<comment type="caution">
    <text evidence="5">The sequence shown here is derived from an EMBL/GenBank/DDBJ whole genome shotgun (WGS) entry which is preliminary data.</text>
</comment>
<evidence type="ECO:0000259" key="2">
    <source>
        <dbReference type="Pfam" id="PF08302"/>
    </source>
</evidence>
<accession>A0A8H5LU36</accession>
<evidence type="ECO:0000259" key="3">
    <source>
        <dbReference type="Pfam" id="PF08303"/>
    </source>
</evidence>
<dbReference type="InterPro" id="IPR015966">
    <property type="entry name" value="tRNA_lig_kin_fungi"/>
</dbReference>
<dbReference type="InterPro" id="IPR019039">
    <property type="entry name" value="T4-Rnl1-like_N"/>
</dbReference>
<dbReference type="Pfam" id="PF08302">
    <property type="entry name" value="tRNA_lig_CPD"/>
    <property type="match status" value="1"/>
</dbReference>
<evidence type="ECO:0000313" key="5">
    <source>
        <dbReference type="EMBL" id="KAF5369444.1"/>
    </source>
</evidence>
<keyword evidence="6" id="KW-1185">Reference proteome</keyword>
<dbReference type="AlphaFoldDB" id="A0A8H5LU36"/>
<evidence type="ECO:0000313" key="6">
    <source>
        <dbReference type="Proteomes" id="UP000559256"/>
    </source>
</evidence>
<evidence type="ECO:0008006" key="7">
    <source>
        <dbReference type="Google" id="ProtNLM"/>
    </source>
</evidence>
<dbReference type="Pfam" id="PF08303">
    <property type="entry name" value="tRNA_lig_kinase"/>
    <property type="match status" value="1"/>
</dbReference>
<dbReference type="OrthoDB" id="276239at2759"/>
<dbReference type="GO" id="GO:0006388">
    <property type="term" value="P:tRNA splicing, via endonucleolytic cleavage and ligation"/>
    <property type="evidence" value="ECO:0007669"/>
    <property type="project" value="InterPro"/>
</dbReference>
<protein>
    <recommendedName>
        <fullName evidence="7">RNA ligase (ATP)</fullName>
    </recommendedName>
</protein>
<organism evidence="5 6">
    <name type="scientific">Tetrapyrgos nigripes</name>
    <dbReference type="NCBI Taxonomy" id="182062"/>
    <lineage>
        <taxon>Eukaryota</taxon>
        <taxon>Fungi</taxon>
        <taxon>Dikarya</taxon>
        <taxon>Basidiomycota</taxon>
        <taxon>Agaricomycotina</taxon>
        <taxon>Agaricomycetes</taxon>
        <taxon>Agaricomycetidae</taxon>
        <taxon>Agaricales</taxon>
        <taxon>Marasmiineae</taxon>
        <taxon>Marasmiaceae</taxon>
        <taxon>Tetrapyrgos</taxon>
    </lineage>
</organism>
<dbReference type="Pfam" id="PF09511">
    <property type="entry name" value="RNA_lig_T4_1"/>
    <property type="match status" value="1"/>
</dbReference>
<dbReference type="SUPFAM" id="SSF52540">
    <property type="entry name" value="P-loop containing nucleoside triphosphate hydrolases"/>
    <property type="match status" value="1"/>
</dbReference>
<feature type="domain" description="tRNA ligase phosphodiesterase" evidence="2">
    <location>
        <begin position="637"/>
        <end position="877"/>
    </location>
</feature>
<dbReference type="GO" id="GO:0005634">
    <property type="term" value="C:nucleus"/>
    <property type="evidence" value="ECO:0007669"/>
    <property type="project" value="TreeGrafter"/>
</dbReference>
<feature type="region of interest" description="Disordered" evidence="1">
    <location>
        <begin position="159"/>
        <end position="191"/>
    </location>
</feature>
<dbReference type="EMBL" id="JAACJM010000013">
    <property type="protein sequence ID" value="KAF5369444.1"/>
    <property type="molecule type" value="Genomic_DNA"/>
</dbReference>
<feature type="region of interest" description="Disordered" evidence="1">
    <location>
        <begin position="316"/>
        <end position="343"/>
    </location>
</feature>
<dbReference type="InterPro" id="IPR027417">
    <property type="entry name" value="P-loop_NTPase"/>
</dbReference>
<feature type="compositionally biased region" description="Acidic residues" evidence="1">
    <location>
        <begin position="169"/>
        <end position="180"/>
    </location>
</feature>
<dbReference type="Proteomes" id="UP000559256">
    <property type="component" value="Unassembled WGS sequence"/>
</dbReference>
<feature type="domain" description="tRNA ligase kinase" evidence="3">
    <location>
        <begin position="479"/>
        <end position="628"/>
    </location>
</feature>